<evidence type="ECO:0000313" key="2">
    <source>
        <dbReference type="EMBL" id="KAF0974659.1"/>
    </source>
</evidence>
<dbReference type="VEuPathDB" id="AmoebaDB:NfTy_077990"/>
<proteinExistence type="predicted"/>
<feature type="compositionally biased region" description="Polar residues" evidence="1">
    <location>
        <begin position="179"/>
        <end position="208"/>
    </location>
</feature>
<sequence>MTHPPKSSNVPNVNQPYQSKQFVIHRVSKQQRMTFKRPIPQKNSFTFVQNTYQEGIGVTCINFQHKNSAKHISKYDLIKVLHLSQPQACKVLNCSMSTLKRKFYQMKNELGMDKWPQYFQEVRHLPIFEYMYPMSLNFILNHDGHEEGEEENNNKMDLSSISSSSLSRRKVHFSEPQKENASSFSNLPNARTFQTDNHSSSFSNQNIH</sequence>
<dbReference type="OrthoDB" id="10464459at2759"/>
<dbReference type="VEuPathDB" id="AmoebaDB:FDP41_006133"/>
<dbReference type="GeneID" id="68113351"/>
<protein>
    <submittedName>
        <fullName evidence="2">Uncharacterized protein</fullName>
    </submittedName>
</protein>
<dbReference type="AlphaFoldDB" id="A0A6A5BP22"/>
<reference evidence="2 3" key="1">
    <citation type="journal article" date="2019" name="Sci. Rep.">
        <title>Nanopore sequencing improves the draft genome of the human pathogenic amoeba Naegleria fowleri.</title>
        <authorList>
            <person name="Liechti N."/>
            <person name="Schurch N."/>
            <person name="Bruggmann R."/>
            <person name="Wittwer M."/>
        </authorList>
    </citation>
    <scope>NUCLEOTIDE SEQUENCE [LARGE SCALE GENOMIC DNA]</scope>
    <source>
        <strain evidence="2 3">ATCC 30894</strain>
    </source>
</reference>
<evidence type="ECO:0000256" key="1">
    <source>
        <dbReference type="SAM" id="MobiDB-lite"/>
    </source>
</evidence>
<feature type="region of interest" description="Disordered" evidence="1">
    <location>
        <begin position="169"/>
        <end position="208"/>
    </location>
</feature>
<dbReference type="EMBL" id="VFQX01000051">
    <property type="protein sequence ID" value="KAF0974659.1"/>
    <property type="molecule type" value="Genomic_DNA"/>
</dbReference>
<evidence type="ECO:0000313" key="3">
    <source>
        <dbReference type="Proteomes" id="UP000444721"/>
    </source>
</evidence>
<comment type="caution">
    <text evidence="2">The sequence shown here is derived from an EMBL/GenBank/DDBJ whole genome shotgun (WGS) entry which is preliminary data.</text>
</comment>
<accession>A0A6A5BP22</accession>
<name>A0A6A5BP22_NAEFO</name>
<organism evidence="2 3">
    <name type="scientific">Naegleria fowleri</name>
    <name type="common">Brain eating amoeba</name>
    <dbReference type="NCBI Taxonomy" id="5763"/>
    <lineage>
        <taxon>Eukaryota</taxon>
        <taxon>Discoba</taxon>
        <taxon>Heterolobosea</taxon>
        <taxon>Tetramitia</taxon>
        <taxon>Eutetramitia</taxon>
        <taxon>Vahlkampfiidae</taxon>
        <taxon>Naegleria</taxon>
    </lineage>
</organism>
<dbReference type="RefSeq" id="XP_044559372.1">
    <property type="nucleotide sequence ID" value="XM_044709735.1"/>
</dbReference>
<keyword evidence="3" id="KW-1185">Reference proteome</keyword>
<dbReference type="VEuPathDB" id="AmoebaDB:NF0112860"/>
<gene>
    <name evidence="2" type="ORF">FDP41_006133</name>
</gene>
<dbReference type="Proteomes" id="UP000444721">
    <property type="component" value="Unassembled WGS sequence"/>
</dbReference>